<dbReference type="PANTHER" id="PTHR33392:SF6">
    <property type="entry name" value="POLYISOPRENYL-TEICHOIC ACID--PEPTIDOGLYCAN TEICHOIC ACID TRANSFERASE TAGU"/>
    <property type="match status" value="1"/>
</dbReference>
<dbReference type="EMBL" id="LCFA01000002">
    <property type="protein sequence ID" value="KKS83026.1"/>
    <property type="molecule type" value="Genomic_DNA"/>
</dbReference>
<evidence type="ECO:0000256" key="1">
    <source>
        <dbReference type="ARBA" id="ARBA00006068"/>
    </source>
</evidence>
<proteinExistence type="inferred from homology"/>
<dbReference type="Pfam" id="PF03816">
    <property type="entry name" value="LytR_cpsA_psr"/>
    <property type="match status" value="1"/>
</dbReference>
<evidence type="ECO:0000313" key="4">
    <source>
        <dbReference type="Proteomes" id="UP000034810"/>
    </source>
</evidence>
<evidence type="ECO:0000313" key="3">
    <source>
        <dbReference type="EMBL" id="KKS83026.1"/>
    </source>
</evidence>
<reference evidence="3 4" key="1">
    <citation type="journal article" date="2015" name="Nature">
        <title>rRNA introns, odd ribosomes, and small enigmatic genomes across a large radiation of phyla.</title>
        <authorList>
            <person name="Brown C.T."/>
            <person name="Hug L.A."/>
            <person name="Thomas B.C."/>
            <person name="Sharon I."/>
            <person name="Castelle C.J."/>
            <person name="Singh A."/>
            <person name="Wilkins M.J."/>
            <person name="Williams K.H."/>
            <person name="Banfield J.F."/>
        </authorList>
    </citation>
    <scope>NUCLEOTIDE SEQUENCE [LARGE SCALE GENOMIC DNA]</scope>
</reference>
<gene>
    <name evidence="3" type="ORF">UV58_C0002G0036</name>
</gene>
<dbReference type="PANTHER" id="PTHR33392">
    <property type="entry name" value="POLYISOPRENYL-TEICHOIC ACID--PEPTIDOGLYCAN TEICHOIC ACID TRANSFERASE TAGU"/>
    <property type="match status" value="1"/>
</dbReference>
<dbReference type="Proteomes" id="UP000034810">
    <property type="component" value="Unassembled WGS sequence"/>
</dbReference>
<dbReference type="NCBIfam" id="TIGR00350">
    <property type="entry name" value="lytR_cpsA_psr"/>
    <property type="match status" value="1"/>
</dbReference>
<feature type="domain" description="Cell envelope-related transcriptional attenuator" evidence="2">
    <location>
        <begin position="79"/>
        <end position="219"/>
    </location>
</feature>
<protein>
    <submittedName>
        <fullName evidence="3">Cell envelope-related transcriptional attenuator</fullName>
    </submittedName>
</protein>
<comment type="caution">
    <text evidence="3">The sequence shown here is derived from an EMBL/GenBank/DDBJ whole genome shotgun (WGS) entry which is preliminary data.</text>
</comment>
<dbReference type="InterPro" id="IPR050922">
    <property type="entry name" value="LytR/CpsA/Psr_CW_biosynth"/>
</dbReference>
<organism evidence="3 4">
    <name type="scientific">Candidatus Wolfebacteria bacterium GW2011_GWC1_43_10</name>
    <dbReference type="NCBI Taxonomy" id="1619011"/>
    <lineage>
        <taxon>Bacteria</taxon>
        <taxon>Candidatus Wolfeibacteriota</taxon>
    </lineage>
</organism>
<dbReference type="Gene3D" id="3.40.630.190">
    <property type="entry name" value="LCP protein"/>
    <property type="match status" value="1"/>
</dbReference>
<comment type="similarity">
    <text evidence="1">Belongs to the LytR/CpsA/Psr (LCP) family.</text>
</comment>
<dbReference type="AlphaFoldDB" id="A0A0G1EJ20"/>
<sequence>MRSLFKYIFLVISGLFILIAAYALVPKIPSRDLSWDSNPISQPGLESISDFFEDIFRQSQINILVFGRPGVEYQGGDLADALVLVHFDPDRNKTFLISLPRDLWISDKDEQFKINEAIYKKKIPSVLSEVKDITGLSADGYLIVDLKIVKEAVDFLGGVDIVLEETAVDWVSHFEMKAGPQHLNGEDAVWLIRNRYNREGDFFREKNQQAVIKSAFDKFIALSKEKKIDFFKEFILNPSILANAQIDMSLLTPYIFDSNLTEISLESVVLDFSTKLLKTGYISLPVGATTTNVSVLIPSAGFENYQEIKKYIQEKVK</sequence>
<evidence type="ECO:0000259" key="2">
    <source>
        <dbReference type="Pfam" id="PF03816"/>
    </source>
</evidence>
<accession>A0A0G1EJ20</accession>
<dbReference type="InterPro" id="IPR004474">
    <property type="entry name" value="LytR_CpsA_psr"/>
</dbReference>
<name>A0A0G1EJ20_9BACT</name>